<evidence type="ECO:0000313" key="5">
    <source>
        <dbReference type="Proteomes" id="UP000000440"/>
    </source>
</evidence>
<organism evidence="4 5">
    <name type="scientific">Thermosynechococcus vestitus (strain NIES-2133 / IAM M-273 / BP-1)</name>
    <dbReference type="NCBI Taxonomy" id="197221"/>
    <lineage>
        <taxon>Bacteria</taxon>
        <taxon>Bacillati</taxon>
        <taxon>Cyanobacteriota</taxon>
        <taxon>Cyanophyceae</taxon>
        <taxon>Acaryochloridales</taxon>
        <taxon>Thermosynechococcaceae</taxon>
        <taxon>Thermosynechococcus</taxon>
    </lineage>
</organism>
<dbReference type="AlphaFoldDB" id="Q8DLT1"/>
<reference evidence="4 5" key="1">
    <citation type="journal article" date="2002" name="DNA Res.">
        <title>Complete genome structure of the thermophilic cyanobacterium Thermosynechococcus elongatus BP-1.</title>
        <authorList>
            <person name="Nakamura Y."/>
            <person name="Kaneko T."/>
            <person name="Sato S."/>
            <person name="Ikeuchi M."/>
            <person name="Katoh H."/>
            <person name="Sasamoto S."/>
            <person name="Watanabe A."/>
            <person name="Iriguchi M."/>
            <person name="Kawashima K."/>
            <person name="Kimura T."/>
            <person name="Kishida Y."/>
            <person name="Kiyokawa C."/>
            <person name="Kohara M."/>
            <person name="Matsumoto M."/>
            <person name="Matsuno A."/>
            <person name="Nakazaki N."/>
            <person name="Shimpo S."/>
            <person name="Sugimoto M."/>
            <person name="Takeuchi C."/>
            <person name="Yamada M."/>
            <person name="Tabata S."/>
        </authorList>
    </citation>
    <scope>NUCLEOTIDE SEQUENCE [LARGE SCALE GENOMIC DNA]</scope>
    <source>
        <strain evidence="5">IAM M-273 / NIES-2133 / BP-1</strain>
    </source>
</reference>
<evidence type="ECO:0000259" key="3">
    <source>
        <dbReference type="PROSITE" id="PS50206"/>
    </source>
</evidence>
<keyword evidence="5" id="KW-1185">Reference proteome</keyword>
<dbReference type="PROSITE" id="PS00380">
    <property type="entry name" value="RHODANESE_1"/>
    <property type="match status" value="1"/>
</dbReference>
<dbReference type="InterPro" id="IPR045078">
    <property type="entry name" value="TST/MPST-like"/>
</dbReference>
<dbReference type="GO" id="GO:0004792">
    <property type="term" value="F:thiosulfate-cyanide sulfurtransferase activity"/>
    <property type="evidence" value="ECO:0007669"/>
    <property type="project" value="InterPro"/>
</dbReference>
<dbReference type="CDD" id="cd01449">
    <property type="entry name" value="TST_Repeat_2"/>
    <property type="match status" value="1"/>
</dbReference>
<dbReference type="PANTHER" id="PTHR11364:SF27">
    <property type="entry name" value="SULFURTRANSFERASE"/>
    <property type="match status" value="1"/>
</dbReference>
<proteinExistence type="predicted"/>
<dbReference type="CDD" id="cd01448">
    <property type="entry name" value="TST_Repeat_1"/>
    <property type="match status" value="1"/>
</dbReference>
<dbReference type="InterPro" id="IPR001763">
    <property type="entry name" value="Rhodanese-like_dom"/>
</dbReference>
<dbReference type="SUPFAM" id="SSF52821">
    <property type="entry name" value="Rhodanese/Cell cycle control phosphatase"/>
    <property type="match status" value="2"/>
</dbReference>
<feature type="domain" description="Rhodanese" evidence="3">
    <location>
        <begin position="165"/>
        <end position="268"/>
    </location>
</feature>
<evidence type="ECO:0000313" key="4">
    <source>
        <dbReference type="EMBL" id="BAC07949.1"/>
    </source>
</evidence>
<dbReference type="FunFam" id="3.40.250.10:FF:000035">
    <property type="entry name" value="Thiosulfate sulfurtransferase"/>
    <property type="match status" value="1"/>
</dbReference>
<dbReference type="InterPro" id="IPR036873">
    <property type="entry name" value="Rhodanese-like_dom_sf"/>
</dbReference>
<feature type="domain" description="Rhodanese" evidence="3">
    <location>
        <begin position="16"/>
        <end position="135"/>
    </location>
</feature>
<keyword evidence="1" id="KW-0808">Transferase</keyword>
<dbReference type="Gene3D" id="3.40.250.10">
    <property type="entry name" value="Rhodanese-like domain"/>
    <property type="match status" value="2"/>
</dbReference>
<keyword evidence="2" id="KW-0677">Repeat</keyword>
<protein>
    <submittedName>
        <fullName evidence="4">Thiosulfate sulfurtransferase</fullName>
    </submittedName>
</protein>
<evidence type="ECO:0000256" key="1">
    <source>
        <dbReference type="ARBA" id="ARBA00022679"/>
    </source>
</evidence>
<sequence length="278" mass="30808">MTPYAVAASWLAEHLADPTVVIVDCRFDLMDTRRGQREYAQGHLPGAYYLDLEQDLSSPRQKHGGRHPLPDPEKLAARLNQMGVTPETLVVAYDDSRFAYAARCWWLLRWLGHDRVAVLDGGYHTYVAAGHAITSLVPPPRQGNFKPQPRPEWVVDRAAVIAAQGNPQTVIVDAREPRRYRGEIEPIDPIAGHIPGAVNYPWQAISNEQGRLKSVAELQAYWQPLAGTEQIIVYCGSGVTACVDILGLAIAGLHQTKLYAGSWSDWCSYLTASDNRSL</sequence>
<gene>
    <name evidence="4" type="ordered locus">tll0397</name>
</gene>
<dbReference type="EnsemblBacteria" id="BAC07949">
    <property type="protein sequence ID" value="BAC07949"/>
    <property type="gene ID" value="BAC07949"/>
</dbReference>
<dbReference type="KEGG" id="tel:tll0397"/>
<dbReference type="Pfam" id="PF00581">
    <property type="entry name" value="Rhodanese"/>
    <property type="match status" value="2"/>
</dbReference>
<dbReference type="STRING" id="197221.gene:10746986"/>
<dbReference type="RefSeq" id="WP_011056252.1">
    <property type="nucleotide sequence ID" value="NC_004113.1"/>
</dbReference>
<name>Q8DLT1_THEVB</name>
<accession>Q8DLT1</accession>
<dbReference type="PROSITE" id="PS50206">
    <property type="entry name" value="RHODANESE_3"/>
    <property type="match status" value="2"/>
</dbReference>
<dbReference type="eggNOG" id="COG2897">
    <property type="taxonomic scope" value="Bacteria"/>
</dbReference>
<dbReference type="PATRIC" id="fig|197221.4.peg.419"/>
<evidence type="ECO:0000256" key="2">
    <source>
        <dbReference type="ARBA" id="ARBA00022737"/>
    </source>
</evidence>
<dbReference type="Proteomes" id="UP000000440">
    <property type="component" value="Chromosome"/>
</dbReference>
<dbReference type="SMART" id="SM00450">
    <property type="entry name" value="RHOD"/>
    <property type="match status" value="2"/>
</dbReference>
<dbReference type="EMBL" id="BA000039">
    <property type="protein sequence ID" value="BAC07949.1"/>
    <property type="molecule type" value="Genomic_DNA"/>
</dbReference>
<dbReference type="PANTHER" id="PTHR11364">
    <property type="entry name" value="THIOSULFATE SULFERTANSFERASE"/>
    <property type="match status" value="1"/>
</dbReference>
<dbReference type="InterPro" id="IPR001307">
    <property type="entry name" value="Thiosulphate_STrfase_CS"/>
</dbReference>